<feature type="domain" description="LytR/CpsA/Psr regulator C-terminal" evidence="2">
    <location>
        <begin position="312"/>
        <end position="397"/>
    </location>
</feature>
<sequence>MNVLNPAKIAVICFIFLLVLYLISGLDLAVSLTLAACVFLFNLPSVWLFLSSFAVFGLFLVFNFLSLNLDFIADLSLSSYLLFAVAIVLYFREGQKNKWFIKLPFSKEVEVSSINLLKIGGILAIIFLIYPLTNAYIAAITGYIVFCLVFKKAHGKYAIAAALFFLVASAFLLISGKDKIAEESAVFTYYFLVIGVLQEVVDFIRNPQAVEEEEKTGKIKLHSEKLKSFTDKVEISGKNFHKLIIIGSISLVISFILVYVFLTYLGNRTFSLPKISFTATKKVKPTVTPSFTPTPTLTFAEVTARLKLKKDEVKLAVENGTEITGLAASTAAILREDGFKDITVGNAERQDYKNWELTLKQRDGIVVEYLKYLLNLTTVDTKEATTGAEYDVQLTIGEKK</sequence>
<evidence type="ECO:0000259" key="2">
    <source>
        <dbReference type="Pfam" id="PF13399"/>
    </source>
</evidence>
<gene>
    <name evidence="3" type="ORF">A3D77_04330</name>
</gene>
<comment type="caution">
    <text evidence="3">The sequence shown here is derived from an EMBL/GenBank/DDBJ whole genome shotgun (WGS) entry which is preliminary data.</text>
</comment>
<name>A0A1F5ZJH1_9BACT</name>
<dbReference type="STRING" id="1798382.A3D77_04330"/>
<dbReference type="Gene3D" id="3.30.70.2390">
    <property type="match status" value="1"/>
</dbReference>
<feature type="transmembrane region" description="Helical" evidence="1">
    <location>
        <begin position="243"/>
        <end position="265"/>
    </location>
</feature>
<dbReference type="InterPro" id="IPR027381">
    <property type="entry name" value="LytR/CpsA/Psr_C"/>
</dbReference>
<feature type="transmembrane region" description="Helical" evidence="1">
    <location>
        <begin position="135"/>
        <end position="150"/>
    </location>
</feature>
<evidence type="ECO:0000313" key="4">
    <source>
        <dbReference type="Proteomes" id="UP000176923"/>
    </source>
</evidence>
<feature type="transmembrane region" description="Helical" evidence="1">
    <location>
        <begin position="157"/>
        <end position="175"/>
    </location>
</feature>
<reference evidence="3 4" key="1">
    <citation type="journal article" date="2016" name="Nat. Commun.">
        <title>Thousands of microbial genomes shed light on interconnected biogeochemical processes in an aquifer system.</title>
        <authorList>
            <person name="Anantharaman K."/>
            <person name="Brown C.T."/>
            <person name="Hug L.A."/>
            <person name="Sharon I."/>
            <person name="Castelle C.J."/>
            <person name="Probst A.J."/>
            <person name="Thomas B.C."/>
            <person name="Singh A."/>
            <person name="Wilkins M.J."/>
            <person name="Karaoz U."/>
            <person name="Brodie E.L."/>
            <person name="Williams K.H."/>
            <person name="Hubbard S.S."/>
            <person name="Banfield J.F."/>
        </authorList>
    </citation>
    <scope>NUCLEOTIDE SEQUENCE [LARGE SCALE GENOMIC DNA]</scope>
</reference>
<feature type="transmembrane region" description="Helical" evidence="1">
    <location>
        <begin position="6"/>
        <end position="39"/>
    </location>
</feature>
<evidence type="ECO:0000256" key="1">
    <source>
        <dbReference type="SAM" id="Phobius"/>
    </source>
</evidence>
<keyword evidence="1" id="KW-1133">Transmembrane helix</keyword>
<dbReference type="Pfam" id="PF13399">
    <property type="entry name" value="LytR_C"/>
    <property type="match status" value="1"/>
</dbReference>
<proteinExistence type="predicted"/>
<dbReference type="AlphaFoldDB" id="A0A1F5ZJH1"/>
<dbReference type="Proteomes" id="UP000176923">
    <property type="component" value="Unassembled WGS sequence"/>
</dbReference>
<accession>A0A1F5ZJH1</accession>
<dbReference type="EMBL" id="MFJL01000044">
    <property type="protein sequence ID" value="OGG12541.1"/>
    <property type="molecule type" value="Genomic_DNA"/>
</dbReference>
<keyword evidence="1" id="KW-0812">Transmembrane</keyword>
<feature type="transmembrane region" description="Helical" evidence="1">
    <location>
        <begin position="46"/>
        <end position="65"/>
    </location>
</feature>
<organism evidence="3 4">
    <name type="scientific">Candidatus Gottesmanbacteria bacterium RIFCSPHIGHO2_02_FULL_39_11</name>
    <dbReference type="NCBI Taxonomy" id="1798382"/>
    <lineage>
        <taxon>Bacteria</taxon>
        <taxon>Candidatus Gottesmaniibacteriota</taxon>
    </lineage>
</organism>
<protein>
    <recommendedName>
        <fullName evidence="2">LytR/CpsA/Psr regulator C-terminal domain-containing protein</fullName>
    </recommendedName>
</protein>
<keyword evidence="1" id="KW-0472">Membrane</keyword>
<feature type="transmembrane region" description="Helical" evidence="1">
    <location>
        <begin position="71"/>
        <end position="91"/>
    </location>
</feature>
<evidence type="ECO:0000313" key="3">
    <source>
        <dbReference type="EMBL" id="OGG12541.1"/>
    </source>
</evidence>